<evidence type="ECO:0000313" key="3">
    <source>
        <dbReference type="Proteomes" id="UP000034883"/>
    </source>
</evidence>
<protein>
    <submittedName>
        <fullName evidence="2">Uncharacterized protein</fullName>
    </submittedName>
</protein>
<reference evidence="2 3" key="1">
    <citation type="submission" date="2015-03" db="EMBL/GenBank/DDBJ databases">
        <title>Genome assembly of Sandaracinus amylolyticus DSM 53668.</title>
        <authorList>
            <person name="Sharma G."/>
            <person name="Subramanian S."/>
        </authorList>
    </citation>
    <scope>NUCLEOTIDE SEQUENCE [LARGE SCALE GENOMIC DNA]</scope>
    <source>
        <strain evidence="2 3">DSM 53668</strain>
    </source>
</reference>
<dbReference type="KEGG" id="samy:DB32_005581"/>
<keyword evidence="3" id="KW-1185">Reference proteome</keyword>
<organism evidence="2 3">
    <name type="scientific">Sandaracinus amylolyticus</name>
    <dbReference type="NCBI Taxonomy" id="927083"/>
    <lineage>
        <taxon>Bacteria</taxon>
        <taxon>Pseudomonadati</taxon>
        <taxon>Myxococcota</taxon>
        <taxon>Polyangia</taxon>
        <taxon>Polyangiales</taxon>
        <taxon>Sandaracinaceae</taxon>
        <taxon>Sandaracinus</taxon>
    </lineage>
</organism>
<proteinExistence type="predicted"/>
<feature type="compositionally biased region" description="Low complexity" evidence="1">
    <location>
        <begin position="29"/>
        <end position="53"/>
    </location>
</feature>
<gene>
    <name evidence="2" type="ORF">DB32_005581</name>
</gene>
<dbReference type="AlphaFoldDB" id="A0A0F6YKR0"/>
<evidence type="ECO:0000256" key="1">
    <source>
        <dbReference type="SAM" id="MobiDB-lite"/>
    </source>
</evidence>
<evidence type="ECO:0000313" key="2">
    <source>
        <dbReference type="EMBL" id="AKF08432.1"/>
    </source>
</evidence>
<feature type="region of interest" description="Disordered" evidence="1">
    <location>
        <begin position="1"/>
        <end position="53"/>
    </location>
</feature>
<sequence length="125" mass="12247">MVWSACGSGESAPPAPESAPAEPAPPPSVAESAPAPTPPATDEAAEATGDARAPADACARAQSCCPAYVAALPASGRGEAGEACVSLALAVELEGQARDEACQGALEGFRSSLRATGLDVPEACR</sequence>
<dbReference type="STRING" id="927083.DB32_005581"/>
<name>A0A0F6YKR0_9BACT</name>
<dbReference type="EMBL" id="CP011125">
    <property type="protein sequence ID" value="AKF08432.1"/>
    <property type="molecule type" value="Genomic_DNA"/>
</dbReference>
<dbReference type="Proteomes" id="UP000034883">
    <property type="component" value="Chromosome"/>
</dbReference>
<accession>A0A0F6YKR0</accession>
<feature type="compositionally biased region" description="Pro residues" evidence="1">
    <location>
        <begin position="13"/>
        <end position="28"/>
    </location>
</feature>